<comment type="subcellular location">
    <subcellularLocation>
        <location evidence="1">Membrane</location>
        <topology evidence="1">Multi-pass membrane protein</topology>
    </subcellularLocation>
</comment>
<dbReference type="InterPro" id="IPR003593">
    <property type="entry name" value="AAA+_ATPase"/>
</dbReference>
<dbReference type="CDD" id="cd18579">
    <property type="entry name" value="ABC_6TM_ABCC_D1"/>
    <property type="match status" value="1"/>
</dbReference>
<feature type="domain" description="ABC transmembrane type-1" evidence="12">
    <location>
        <begin position="731"/>
        <end position="1002"/>
    </location>
</feature>
<evidence type="ECO:0000256" key="4">
    <source>
        <dbReference type="ARBA" id="ARBA00022741"/>
    </source>
</evidence>
<keyword evidence="3 10" id="KW-0812">Transmembrane</keyword>
<dbReference type="InterPro" id="IPR036640">
    <property type="entry name" value="ABC1_TM_sf"/>
</dbReference>
<evidence type="ECO:0000313" key="13">
    <source>
        <dbReference type="EMBL" id="KAL3417152.1"/>
    </source>
</evidence>
<proteinExistence type="predicted"/>
<feature type="transmembrane region" description="Helical" evidence="10">
    <location>
        <begin position="115"/>
        <end position="133"/>
    </location>
</feature>
<feature type="transmembrane region" description="Helical" evidence="10">
    <location>
        <begin position="430"/>
        <end position="452"/>
    </location>
</feature>
<dbReference type="Pfam" id="PF24357">
    <property type="entry name" value="TMD0_ABC"/>
    <property type="match status" value="1"/>
</dbReference>
<dbReference type="InterPro" id="IPR017871">
    <property type="entry name" value="ABC_transporter-like_CS"/>
</dbReference>
<evidence type="ECO:0000256" key="5">
    <source>
        <dbReference type="ARBA" id="ARBA00022840"/>
    </source>
</evidence>
<dbReference type="Pfam" id="PF00664">
    <property type="entry name" value="ABC_membrane"/>
    <property type="match status" value="2"/>
</dbReference>
<dbReference type="Gene3D" id="1.20.1560.10">
    <property type="entry name" value="ABC transporter type 1, transmembrane domain"/>
    <property type="match status" value="2"/>
</dbReference>
<evidence type="ECO:0000256" key="9">
    <source>
        <dbReference type="SAM" id="MobiDB-lite"/>
    </source>
</evidence>
<dbReference type="SUPFAM" id="SSF52540">
    <property type="entry name" value="P-loop containing nucleoside triphosphate hydrolases"/>
    <property type="match status" value="2"/>
</dbReference>
<dbReference type="PROSITE" id="PS50893">
    <property type="entry name" value="ABC_TRANSPORTER_2"/>
    <property type="match status" value="2"/>
</dbReference>
<feature type="transmembrane region" description="Helical" evidence="10">
    <location>
        <begin position="26"/>
        <end position="46"/>
    </location>
</feature>
<dbReference type="InterPro" id="IPR003439">
    <property type="entry name" value="ABC_transporter-like_ATP-bd"/>
</dbReference>
<evidence type="ECO:0000256" key="3">
    <source>
        <dbReference type="ARBA" id="ARBA00022692"/>
    </source>
</evidence>
<evidence type="ECO:0000313" key="14">
    <source>
        <dbReference type="Proteomes" id="UP001629113"/>
    </source>
</evidence>
<feature type="domain" description="ABC transporter" evidence="11">
    <location>
        <begin position="1039"/>
        <end position="1272"/>
    </location>
</feature>
<dbReference type="PANTHER" id="PTHR24223">
    <property type="entry name" value="ATP-BINDING CASSETTE SUB-FAMILY C"/>
    <property type="match status" value="1"/>
</dbReference>
<dbReference type="CDD" id="cd18580">
    <property type="entry name" value="ABC_6TM_ABCC_D2"/>
    <property type="match status" value="1"/>
</dbReference>
<evidence type="ECO:0000256" key="6">
    <source>
        <dbReference type="ARBA" id="ARBA00022989"/>
    </source>
</evidence>
<dbReference type="PANTHER" id="PTHR24223:SF399">
    <property type="entry name" value="ABC TRANSPORTER ATNG"/>
    <property type="match status" value="1"/>
</dbReference>
<feature type="transmembrane region" description="Helical" evidence="10">
    <location>
        <begin position="722"/>
        <end position="741"/>
    </location>
</feature>
<dbReference type="PROSITE" id="PS00211">
    <property type="entry name" value="ABC_TRANSPORTER_1"/>
    <property type="match status" value="1"/>
</dbReference>
<dbReference type="SUPFAM" id="SSF90123">
    <property type="entry name" value="ABC transporter transmembrane region"/>
    <property type="match status" value="2"/>
</dbReference>
<name>A0ABR4P1G6_9HELO</name>
<dbReference type="InterPro" id="IPR050173">
    <property type="entry name" value="ABC_transporter_C-like"/>
</dbReference>
<dbReference type="SMART" id="SM00382">
    <property type="entry name" value="AAA"/>
    <property type="match status" value="2"/>
</dbReference>
<feature type="transmembrane region" description="Helical" evidence="10">
    <location>
        <begin position="761"/>
        <end position="784"/>
    </location>
</feature>
<feature type="domain" description="ABC transmembrane type-1" evidence="12">
    <location>
        <begin position="188"/>
        <end position="406"/>
    </location>
</feature>
<dbReference type="InterPro" id="IPR011527">
    <property type="entry name" value="ABC1_TM_dom"/>
</dbReference>
<evidence type="ECO:0000259" key="12">
    <source>
        <dbReference type="PROSITE" id="PS50929"/>
    </source>
</evidence>
<keyword evidence="7 10" id="KW-0472">Membrane</keyword>
<keyword evidence="8" id="KW-0325">Glycoprotein</keyword>
<dbReference type="InterPro" id="IPR044746">
    <property type="entry name" value="ABCC_6TM_D1"/>
</dbReference>
<dbReference type="InterPro" id="IPR027417">
    <property type="entry name" value="P-loop_NTPase"/>
</dbReference>
<accession>A0ABR4P1G6</accession>
<dbReference type="EMBL" id="JBFCZG010000011">
    <property type="protein sequence ID" value="KAL3417152.1"/>
    <property type="molecule type" value="Genomic_DNA"/>
</dbReference>
<keyword evidence="6 10" id="KW-1133">Transmembrane helix</keyword>
<dbReference type="Gene3D" id="3.40.50.300">
    <property type="entry name" value="P-loop containing nucleotide triphosphate hydrolases"/>
    <property type="match status" value="2"/>
</dbReference>
<reference evidence="13 14" key="1">
    <citation type="submission" date="2024-06" db="EMBL/GenBank/DDBJ databases">
        <title>Complete genome of Phlyctema vagabunda strain 19-DSS-EL-015.</title>
        <authorList>
            <person name="Fiorenzani C."/>
        </authorList>
    </citation>
    <scope>NUCLEOTIDE SEQUENCE [LARGE SCALE GENOMIC DNA]</scope>
    <source>
        <strain evidence="13 14">19-DSS-EL-015</strain>
    </source>
</reference>
<dbReference type="PROSITE" id="PS50929">
    <property type="entry name" value="ABC_TM1F"/>
    <property type="match status" value="2"/>
</dbReference>
<sequence length="1272" mass="141374">MLLLSAFRISKLYKYDVKTVPNAYRIAKLTVISLLAVLQLIILILWSSDKSHRVRTALPSSALSFICTLTVATLSWMEHRKTLRPSTLIGVYLLSSIVFGIAQVRTLYIRHSKPVISALLSTSIGTQVLLLILESKAKSSYLKPRYQEYPPEATAGQSNNRYRLAYASAICFKWKLLKVVIPRCSLIGFSYAQPFLINRALRLISQPKKIETTNYAYGMIAATGLVYLGIAISTVHYKHEMFRIITMFRGSMVHMIYSKTLRLRADEYDESAAITLMSTDVDRIAGSLELMNEVWARLVEIGIDIWLLQLQLGWVCVAPIIIVLVCFAVEIKIASFIGGTQVDWVRAIQRRVGITSTTLRSMRSIKMMGLVDRMSEMLQGQRIRELQLGKRFRWLIVWLNVVAFAIRAEVEGSDTLSTLKAFTSLSIINLVTSPAIALLASLPVVASALGCFDRISKFLNSPELEDHRLRKDPTMLHRKQTTNKTECRLQDLQPINSKSDEMCIFMNDVDIRPSSRSQVALHHINLQVTKGSLTMILGPIGSGKSTLVKAILGELPCENGSIQISASRMAYCSQTPWLLNTSIRDTICGASSFDLEWYERVVYSCVLSEDIAQLPHGDASIVGSQGIALSGGQKQRIIIVLSSDGSVEQDGSLDTLKLAPGFVSTLMSQPDVKTRENPTRSEESQRPPIRSVKPPTEEQRADLTRRTGDFAVYSYYLKTIGVWYSAVALAIISVNILAVNFPQIWLMWYSKHQGRDSGRFIGIYVLLAVLASSTQALMIWQIMIKIVPRSGARLHRILLQTVMRAPMSFFAKVDSGVILNRFSQDMTLVDAVLPSEAFGTFKAVLQCLAQLALISLGSSYVAIAIIPSVIVLYLLQMFYLRTSRQLRFLDLEAKSPLYSSFIETLEGLSTIRTFGWQSVFQETHERHLDRSQRPYYLLYCIQIWLNLVLELMTAAIAVVVMALAMLLRDTTSPGVLGVSLTSVMAFTMSLQDLINSWTSLETSLGAVARTKTFEHDLIPEDKPEESFIPPSNWPDKGLIEVLDITASYSGDVNVLQNIAMTISPGEQIGICGRSGSGKSSLVYALLRLLDLSEGRIILDGIDISTVSRNALRSRLIVIPQDPVIIAGSIRLNIDPLSQAPDNSIMSTLQKLHLWETIQSRGGLDADITDQPLSRGEQQLLAVAGAILRKENTGKVLVLDEATSSVDSETDTLMRRVIREEFVGYTVVAIAHRLGTIRHCTRLAVLDRGRLAMLDTPERVLEAGALSFEGGDD</sequence>
<dbReference type="Pfam" id="PF00005">
    <property type="entry name" value="ABC_tran"/>
    <property type="match status" value="2"/>
</dbReference>
<evidence type="ECO:0000256" key="1">
    <source>
        <dbReference type="ARBA" id="ARBA00004141"/>
    </source>
</evidence>
<dbReference type="Proteomes" id="UP001629113">
    <property type="component" value="Unassembled WGS sequence"/>
</dbReference>
<feature type="region of interest" description="Disordered" evidence="9">
    <location>
        <begin position="669"/>
        <end position="701"/>
    </location>
</feature>
<comment type="caution">
    <text evidence="13">The sequence shown here is derived from an EMBL/GenBank/DDBJ whole genome shotgun (WGS) entry which is preliminary data.</text>
</comment>
<feature type="transmembrane region" description="Helical" evidence="10">
    <location>
        <begin position="305"/>
        <end position="329"/>
    </location>
</feature>
<feature type="transmembrane region" description="Helical" evidence="10">
    <location>
        <begin position="215"/>
        <end position="237"/>
    </location>
</feature>
<organism evidence="13 14">
    <name type="scientific">Phlyctema vagabunda</name>
    <dbReference type="NCBI Taxonomy" id="108571"/>
    <lineage>
        <taxon>Eukaryota</taxon>
        <taxon>Fungi</taxon>
        <taxon>Dikarya</taxon>
        <taxon>Ascomycota</taxon>
        <taxon>Pezizomycotina</taxon>
        <taxon>Leotiomycetes</taxon>
        <taxon>Helotiales</taxon>
        <taxon>Dermateaceae</taxon>
        <taxon>Phlyctema</taxon>
    </lineage>
</organism>
<dbReference type="InterPro" id="IPR056227">
    <property type="entry name" value="TMD0_ABC"/>
</dbReference>
<evidence type="ECO:0000256" key="8">
    <source>
        <dbReference type="ARBA" id="ARBA00023180"/>
    </source>
</evidence>
<protein>
    <submittedName>
        <fullName evidence="13">ABC multidrug transporter</fullName>
    </submittedName>
</protein>
<evidence type="ECO:0000256" key="10">
    <source>
        <dbReference type="SAM" id="Phobius"/>
    </source>
</evidence>
<feature type="transmembrane region" description="Helical" evidence="10">
    <location>
        <begin position="936"/>
        <end position="967"/>
    </location>
</feature>
<gene>
    <name evidence="13" type="ORF">PVAG01_11152</name>
</gene>
<feature type="transmembrane region" description="Helical" evidence="10">
    <location>
        <begin position="89"/>
        <end position="109"/>
    </location>
</feature>
<evidence type="ECO:0000256" key="2">
    <source>
        <dbReference type="ARBA" id="ARBA00022448"/>
    </source>
</evidence>
<dbReference type="InterPro" id="IPR044726">
    <property type="entry name" value="ABCC_6TM_D2"/>
</dbReference>
<keyword evidence="14" id="KW-1185">Reference proteome</keyword>
<evidence type="ECO:0000256" key="7">
    <source>
        <dbReference type="ARBA" id="ARBA00023136"/>
    </source>
</evidence>
<feature type="transmembrane region" description="Helical" evidence="10">
    <location>
        <begin position="843"/>
        <end position="875"/>
    </location>
</feature>
<feature type="domain" description="ABC transporter" evidence="11">
    <location>
        <begin position="506"/>
        <end position="711"/>
    </location>
</feature>
<dbReference type="CDD" id="cd03244">
    <property type="entry name" value="ABCC_MRP_domain2"/>
    <property type="match status" value="1"/>
</dbReference>
<keyword evidence="2" id="KW-0813">Transport</keyword>
<keyword evidence="5" id="KW-0067">ATP-binding</keyword>
<feature type="transmembrane region" description="Helical" evidence="10">
    <location>
        <begin position="58"/>
        <end position="77"/>
    </location>
</feature>
<feature type="compositionally biased region" description="Basic and acidic residues" evidence="9">
    <location>
        <begin position="672"/>
        <end position="685"/>
    </location>
</feature>
<evidence type="ECO:0000259" key="11">
    <source>
        <dbReference type="PROSITE" id="PS50893"/>
    </source>
</evidence>
<keyword evidence="4" id="KW-0547">Nucleotide-binding</keyword>